<dbReference type="Proteomes" id="UP000675047">
    <property type="component" value="Unassembled WGS sequence"/>
</dbReference>
<proteinExistence type="predicted"/>
<accession>A0A940XCU9</accession>
<protein>
    <submittedName>
        <fullName evidence="1">Uncharacterized protein</fullName>
    </submittedName>
</protein>
<gene>
    <name evidence="1" type="ORF">J3495_02490</name>
</gene>
<organism evidence="1 2">
    <name type="scientific">Flavobacterium geliluteum</name>
    <dbReference type="NCBI Taxonomy" id="2816120"/>
    <lineage>
        <taxon>Bacteria</taxon>
        <taxon>Pseudomonadati</taxon>
        <taxon>Bacteroidota</taxon>
        <taxon>Flavobacteriia</taxon>
        <taxon>Flavobacteriales</taxon>
        <taxon>Flavobacteriaceae</taxon>
        <taxon>Flavobacterium</taxon>
    </lineage>
</organism>
<reference evidence="1 2" key="1">
    <citation type="submission" date="2021-03" db="EMBL/GenBank/DDBJ databases">
        <title>Flavobacterium Flabelliformis Sp. Nov. And Flavobacterium Geliluteum Sp. Nov., Two Novel Multidrug Resistant Psychrophilic Species Isolated From Antarctica.</title>
        <authorList>
            <person name="Kralova S."/>
            <person name="Busse H.J."/>
            <person name="Bezdicek M."/>
            <person name="Nykrynova M."/>
            <person name="Kroupova E."/>
            <person name="Krsek D."/>
            <person name="Sedlacek I."/>
        </authorList>
    </citation>
    <scope>NUCLEOTIDE SEQUENCE [LARGE SCALE GENOMIC DNA]</scope>
    <source>
        <strain evidence="1 2">P7388</strain>
    </source>
</reference>
<sequence>MGDIAAILIDKSVVKIKNFDNLRYTLDGFLYGFTVNNLNYVHCIESDVIKANSEMFQQSIPKGYYDESKFLEYRKDKNKIKEFLESKYDVNFVTAIIGDVVHVKKIKLTPPYTDTDNSGTDDFGFWLSYTLAYNGISLLNNNGSIINPSSTIPEENMNLEQISKEFYNANIHYATKIGLSDAEKYDRALIIAKIAININNITRIVFPLFTGETLFEQIKTSQNELWKTDVFINSLQEDLQEDLQKYLNGTSNFSRVGRLNKLKIELASGTEKLYWLVIGMPISALSILTALSKLKLLEFIIRNVTIRETYFFNNDNEALVLRIVKSVTESQGDEFLTGLIDETKYSSLNSWSLFNRLLNDVDDSFIGIGEDNRKDLVMSLYLIWQVSSYNPYQNGTFSQTNLNKFVYNDQLGTNPDPSKPIFESLMGINPQSLKYSAAPITLNYVSETAYGFYFDNFDFYNTAPAVDGDSFSYDMRHFLNGKNYPKNKIIAIQDNYKASGDKGLYGTYDYYQPVSLINTNQNAAISIPVVNGNNNPIDNNINSLIPIFVLKYIDGKNRESNFKTGVGYFVDVASLFLGGYGALTKIKHLRALSGFTEAMILGTETGSGTGLVVSMYVAAGTEAISFSAATISLFLKIITTPGNTNKPWLVDLKNKVMWLEILSATSSALAEGMIRKTSKNLVNEFNNTPNGWPDEFISDPRGIDAQLTLQKTSGLAVDITIYRNKALVKLEKKFVLDTKYFDGDRYTLSEKQNLIDIGYQKGLTSDEASGIIHQASRRQHPQVDVNILHDRMDNLLLVKRRGYPFPFTSKVQFQNYIDAKIKPTLDKFGLPKNNVHIGGSGITSQTSISGGIQDTDWVVYFASKEEESDYVNELVKKFEQMTKTDPKILNNKKARKYIEGLRENYLDTGTIHKQYIVAIENGKKINLFKDESKVENYIVDFFGDTPTDITPKVFGINNNIPQIKINLK</sequence>
<name>A0A940XCU9_9FLAO</name>
<keyword evidence="2" id="KW-1185">Reference proteome</keyword>
<dbReference type="EMBL" id="JAGFBV010000002">
    <property type="protein sequence ID" value="MBP4136943.1"/>
    <property type="molecule type" value="Genomic_DNA"/>
</dbReference>
<comment type="caution">
    <text evidence="1">The sequence shown here is derived from an EMBL/GenBank/DDBJ whole genome shotgun (WGS) entry which is preliminary data.</text>
</comment>
<evidence type="ECO:0000313" key="1">
    <source>
        <dbReference type="EMBL" id="MBP4136943.1"/>
    </source>
</evidence>
<dbReference type="RefSeq" id="WP_210664982.1">
    <property type="nucleotide sequence ID" value="NZ_JAGFBV010000002.1"/>
</dbReference>
<dbReference type="AlphaFoldDB" id="A0A940XCU9"/>
<evidence type="ECO:0000313" key="2">
    <source>
        <dbReference type="Proteomes" id="UP000675047"/>
    </source>
</evidence>